<gene>
    <name evidence="2" type="ORF">J2W98_000486</name>
</gene>
<feature type="transmembrane region" description="Helical" evidence="1">
    <location>
        <begin position="35"/>
        <end position="58"/>
    </location>
</feature>
<name>A0ABU1QAI4_9BACL</name>
<proteinExistence type="predicted"/>
<comment type="caution">
    <text evidence="2">The sequence shown here is derived from an EMBL/GenBank/DDBJ whole genome shotgun (WGS) entry which is preliminary data.</text>
</comment>
<dbReference type="EMBL" id="JAVDUG010000001">
    <property type="protein sequence ID" value="MDR6776239.1"/>
    <property type="molecule type" value="Genomic_DNA"/>
</dbReference>
<protein>
    <submittedName>
        <fullName evidence="2">Uncharacterized protein</fullName>
    </submittedName>
</protein>
<evidence type="ECO:0000313" key="2">
    <source>
        <dbReference type="EMBL" id="MDR6776239.1"/>
    </source>
</evidence>
<reference evidence="2 3" key="1">
    <citation type="submission" date="2023-07" db="EMBL/GenBank/DDBJ databases">
        <title>Sorghum-associated microbial communities from plants grown in Nebraska, USA.</title>
        <authorList>
            <person name="Schachtman D."/>
        </authorList>
    </citation>
    <scope>NUCLEOTIDE SEQUENCE [LARGE SCALE GENOMIC DNA]</scope>
    <source>
        <strain evidence="2 3">BE143</strain>
    </source>
</reference>
<keyword evidence="1" id="KW-0812">Transmembrane</keyword>
<dbReference type="RefSeq" id="WP_310165936.1">
    <property type="nucleotide sequence ID" value="NZ_JAVDUG010000001.1"/>
</dbReference>
<evidence type="ECO:0000313" key="3">
    <source>
        <dbReference type="Proteomes" id="UP001266807"/>
    </source>
</evidence>
<evidence type="ECO:0000256" key="1">
    <source>
        <dbReference type="SAM" id="Phobius"/>
    </source>
</evidence>
<keyword evidence="1" id="KW-0472">Membrane</keyword>
<organism evidence="2 3">
    <name type="scientific">Paenibacillus peoriae</name>
    <dbReference type="NCBI Taxonomy" id="59893"/>
    <lineage>
        <taxon>Bacteria</taxon>
        <taxon>Bacillati</taxon>
        <taxon>Bacillota</taxon>
        <taxon>Bacilli</taxon>
        <taxon>Bacillales</taxon>
        <taxon>Paenibacillaceae</taxon>
        <taxon>Paenibacillus</taxon>
    </lineage>
</organism>
<sequence>MSILLFFLVTSLLVFQLLRLFIWKSFNNLITKIILRYFLFSLIIIVTFAACYFIVSLFDIVHIVNEKQNVSGTKLQVSDLKNAVYIHHINYTLYKSNKSEFFFQFINISASSYFNLNSNHTFFGIAQFIQYVERALAIITPLLIILVTTVKEFDVKNKEILNAFLHRGWDILLVQESEIIRERFKVTLIKGVEIKNISVDSLSSLKKMIQAFKYDWSKVTIETAPFFARLLESPLRKEDYDLAYNAFEFYRGPGEDKQEFYVKYYKFLCEARLKISLLNSDIDYEDFDYVLSIVRKNVDDKSQLIIYPKTEVSENE</sequence>
<dbReference type="Proteomes" id="UP001266807">
    <property type="component" value="Unassembled WGS sequence"/>
</dbReference>
<keyword evidence="1" id="KW-1133">Transmembrane helix</keyword>
<accession>A0ABU1QAI4</accession>
<keyword evidence="3" id="KW-1185">Reference proteome</keyword>